<dbReference type="AlphaFoldDB" id="A0A5B7DD67"/>
<dbReference type="EMBL" id="VSRR010000761">
    <property type="protein sequence ID" value="MPC19331.1"/>
    <property type="molecule type" value="Genomic_DNA"/>
</dbReference>
<sequence>MPPKRPTTSLAMLTSIAKKTGKPLTLELKLDIIHRHKRGEKTNSIARHIGLTPSTVSTIFKSADSIKKPDETVSSLQELNLKYRRKDDLIPKNNFHSPRHTPLYTENLQSRGHVLRWVQHLYPMTEGQNKRKERSITNLPTRKIQCSRYLTEDNA</sequence>
<dbReference type="SUPFAM" id="SSF46689">
    <property type="entry name" value="Homeodomain-like"/>
    <property type="match status" value="1"/>
</dbReference>
<dbReference type="Proteomes" id="UP000324222">
    <property type="component" value="Unassembled WGS sequence"/>
</dbReference>
<dbReference type="GO" id="GO:0005634">
    <property type="term" value="C:nucleus"/>
    <property type="evidence" value="ECO:0007669"/>
    <property type="project" value="UniProtKB-SubCell"/>
</dbReference>
<keyword evidence="4" id="KW-1185">Reference proteome</keyword>
<evidence type="ECO:0000256" key="1">
    <source>
        <dbReference type="ARBA" id="ARBA00004123"/>
    </source>
</evidence>
<dbReference type="InterPro" id="IPR009057">
    <property type="entry name" value="Homeodomain-like_sf"/>
</dbReference>
<keyword evidence="3" id="KW-0238">DNA-binding</keyword>
<comment type="caution">
    <text evidence="3">The sequence shown here is derived from an EMBL/GenBank/DDBJ whole genome shotgun (WGS) entry which is preliminary data.</text>
</comment>
<gene>
    <name evidence="3" type="primary">CENPBD1_24</name>
    <name evidence="3" type="ORF">E2C01_012244</name>
</gene>
<dbReference type="GO" id="GO:0003677">
    <property type="term" value="F:DNA binding"/>
    <property type="evidence" value="ECO:0007669"/>
    <property type="project" value="UniProtKB-KW"/>
</dbReference>
<feature type="domain" description="HTH psq-type" evidence="2">
    <location>
        <begin position="23"/>
        <end position="66"/>
    </location>
</feature>
<accession>A0A5B7DD67</accession>
<comment type="subcellular location">
    <subcellularLocation>
        <location evidence="1">Nucleus</location>
    </subcellularLocation>
</comment>
<organism evidence="3 4">
    <name type="scientific">Portunus trituberculatus</name>
    <name type="common">Swimming crab</name>
    <name type="synonym">Neptunus trituberculatus</name>
    <dbReference type="NCBI Taxonomy" id="210409"/>
    <lineage>
        <taxon>Eukaryota</taxon>
        <taxon>Metazoa</taxon>
        <taxon>Ecdysozoa</taxon>
        <taxon>Arthropoda</taxon>
        <taxon>Crustacea</taxon>
        <taxon>Multicrustacea</taxon>
        <taxon>Malacostraca</taxon>
        <taxon>Eumalacostraca</taxon>
        <taxon>Eucarida</taxon>
        <taxon>Decapoda</taxon>
        <taxon>Pleocyemata</taxon>
        <taxon>Brachyura</taxon>
        <taxon>Eubrachyura</taxon>
        <taxon>Portunoidea</taxon>
        <taxon>Portunidae</taxon>
        <taxon>Portuninae</taxon>
        <taxon>Portunus</taxon>
    </lineage>
</organism>
<evidence type="ECO:0000259" key="2">
    <source>
        <dbReference type="Pfam" id="PF04218"/>
    </source>
</evidence>
<evidence type="ECO:0000313" key="4">
    <source>
        <dbReference type="Proteomes" id="UP000324222"/>
    </source>
</evidence>
<protein>
    <submittedName>
        <fullName evidence="3">CENPB DNA-binding domain-containing protein 1</fullName>
    </submittedName>
</protein>
<dbReference type="Pfam" id="PF04218">
    <property type="entry name" value="CENP-B_N"/>
    <property type="match status" value="1"/>
</dbReference>
<dbReference type="Gene3D" id="1.10.10.60">
    <property type="entry name" value="Homeodomain-like"/>
    <property type="match status" value="1"/>
</dbReference>
<name>A0A5B7DD67_PORTR</name>
<evidence type="ECO:0000313" key="3">
    <source>
        <dbReference type="EMBL" id="MPC19331.1"/>
    </source>
</evidence>
<dbReference type="InterPro" id="IPR007889">
    <property type="entry name" value="HTH_Psq"/>
</dbReference>
<reference evidence="3 4" key="1">
    <citation type="submission" date="2019-05" db="EMBL/GenBank/DDBJ databases">
        <title>Another draft genome of Portunus trituberculatus and its Hox gene families provides insights of decapod evolution.</title>
        <authorList>
            <person name="Jeong J.-H."/>
            <person name="Song I."/>
            <person name="Kim S."/>
            <person name="Choi T."/>
            <person name="Kim D."/>
            <person name="Ryu S."/>
            <person name="Kim W."/>
        </authorList>
    </citation>
    <scope>NUCLEOTIDE SEQUENCE [LARGE SCALE GENOMIC DNA]</scope>
    <source>
        <tissue evidence="3">Muscle</tissue>
    </source>
</reference>
<proteinExistence type="predicted"/>